<keyword evidence="5" id="KW-0030">Aminoacyl-tRNA synthetase</keyword>
<dbReference type="InterPro" id="IPR023586">
    <property type="entry name" value="Ile-tRNA-ligase_type2"/>
</dbReference>
<evidence type="ECO:0000313" key="10">
    <source>
        <dbReference type="EMBL" id="PIP92030.1"/>
    </source>
</evidence>
<dbReference type="SUPFAM" id="SSF47323">
    <property type="entry name" value="Anticodon-binding domain of a subclass of class I aminoacyl-tRNA synthetases"/>
    <property type="match status" value="1"/>
</dbReference>
<feature type="domain" description="Aminoacyl-tRNA synthetase class Ia" evidence="8">
    <location>
        <begin position="2"/>
        <end position="118"/>
    </location>
</feature>
<dbReference type="AlphaFoldDB" id="A0A2H0EDX8"/>
<proteinExistence type="predicted"/>
<dbReference type="InterPro" id="IPR033709">
    <property type="entry name" value="Anticodon_Ile_ABEc"/>
</dbReference>
<feature type="domain" description="Methionyl/Valyl/Leucyl/Isoleucyl-tRNA synthetase anticodon-binding" evidence="9">
    <location>
        <begin position="164"/>
        <end position="306"/>
    </location>
</feature>
<dbReference type="PANTHER" id="PTHR42780">
    <property type="entry name" value="SOLEUCYL-TRNA SYNTHETASE"/>
    <property type="match status" value="1"/>
</dbReference>
<dbReference type="Gene3D" id="1.10.730.10">
    <property type="entry name" value="Isoleucyl-tRNA Synthetase, Domain 1"/>
    <property type="match status" value="1"/>
</dbReference>
<evidence type="ECO:0000259" key="9">
    <source>
        <dbReference type="Pfam" id="PF08264"/>
    </source>
</evidence>
<dbReference type="GO" id="GO:0000049">
    <property type="term" value="F:tRNA binding"/>
    <property type="evidence" value="ECO:0007669"/>
    <property type="project" value="InterPro"/>
</dbReference>
<dbReference type="GO" id="GO:0005524">
    <property type="term" value="F:ATP binding"/>
    <property type="evidence" value="ECO:0007669"/>
    <property type="project" value="UniProtKB-KW"/>
</dbReference>
<keyword evidence="3" id="KW-0067">ATP-binding</keyword>
<organism evidence="10 11">
    <name type="scientific">Candidatus Wolfebacteria bacterium CG18_big_fil_WC_8_21_14_2_50_39_7</name>
    <dbReference type="NCBI Taxonomy" id="1975071"/>
    <lineage>
        <taxon>Bacteria</taxon>
        <taxon>Candidatus Wolfeibacteriota</taxon>
    </lineage>
</organism>
<dbReference type="CDD" id="cd07961">
    <property type="entry name" value="Anticodon_Ia_Ile_ABEc"/>
    <property type="match status" value="1"/>
</dbReference>
<comment type="caution">
    <text evidence="10">The sequence shown here is derived from an EMBL/GenBank/DDBJ whole genome shotgun (WGS) entry which is preliminary data.</text>
</comment>
<dbReference type="PANTHER" id="PTHR42780:SF1">
    <property type="entry name" value="ISOLEUCINE--TRNA LIGASE, CYTOPLASMIC"/>
    <property type="match status" value="1"/>
</dbReference>
<evidence type="ECO:0000256" key="6">
    <source>
        <dbReference type="ARBA" id="ARBA00025217"/>
    </source>
</evidence>
<dbReference type="Pfam" id="PF08264">
    <property type="entry name" value="Anticodon_1"/>
    <property type="match status" value="1"/>
</dbReference>
<evidence type="ECO:0000256" key="7">
    <source>
        <dbReference type="ARBA" id="ARBA00048359"/>
    </source>
</evidence>
<dbReference type="InterPro" id="IPR009080">
    <property type="entry name" value="tRNAsynth_Ia_anticodon-bd"/>
</dbReference>
<comment type="catalytic activity">
    <reaction evidence="7">
        <text>tRNA(Ile) + L-isoleucine + ATP = L-isoleucyl-tRNA(Ile) + AMP + diphosphate</text>
        <dbReference type="Rhea" id="RHEA:11060"/>
        <dbReference type="Rhea" id="RHEA-COMP:9666"/>
        <dbReference type="Rhea" id="RHEA-COMP:9695"/>
        <dbReference type="ChEBI" id="CHEBI:30616"/>
        <dbReference type="ChEBI" id="CHEBI:33019"/>
        <dbReference type="ChEBI" id="CHEBI:58045"/>
        <dbReference type="ChEBI" id="CHEBI:78442"/>
        <dbReference type="ChEBI" id="CHEBI:78528"/>
        <dbReference type="ChEBI" id="CHEBI:456215"/>
        <dbReference type="EC" id="6.1.1.5"/>
    </reaction>
</comment>
<comment type="function">
    <text evidence="6">Catalyzes the attachment of isoleucine to tRNA(Ile). As IleRS can inadvertently accommodate and process structurally similar amino acids such as valine, to avoid such errors it has two additional distinct tRNA(Ile)-dependent editing activities. One activity is designated as 'pretransfer' editing and involves the hydrolysis of activated Val-AMP. The other activity is designated 'posttransfer' editing and involves deacylation of mischarged Val-tRNA(Ile).</text>
</comment>
<evidence type="ECO:0000313" key="11">
    <source>
        <dbReference type="Proteomes" id="UP000229241"/>
    </source>
</evidence>
<dbReference type="SUPFAM" id="SSF52374">
    <property type="entry name" value="Nucleotidylyl transferase"/>
    <property type="match status" value="1"/>
</dbReference>
<dbReference type="GO" id="GO:0006428">
    <property type="term" value="P:isoleucyl-tRNA aminoacylation"/>
    <property type="evidence" value="ECO:0007669"/>
    <property type="project" value="InterPro"/>
</dbReference>
<reference evidence="10 11" key="1">
    <citation type="submission" date="2017-09" db="EMBL/GenBank/DDBJ databases">
        <title>Depth-based differentiation of microbial function through sediment-hosted aquifers and enrichment of novel symbionts in the deep terrestrial subsurface.</title>
        <authorList>
            <person name="Probst A.J."/>
            <person name="Ladd B."/>
            <person name="Jarett J.K."/>
            <person name="Geller-Mcgrath D.E."/>
            <person name="Sieber C.M."/>
            <person name="Emerson J.B."/>
            <person name="Anantharaman K."/>
            <person name="Thomas B.C."/>
            <person name="Malmstrom R."/>
            <person name="Stieglmeier M."/>
            <person name="Klingl A."/>
            <person name="Woyke T."/>
            <person name="Ryan C.M."/>
            <person name="Banfield J.F."/>
        </authorList>
    </citation>
    <scope>NUCLEOTIDE SEQUENCE [LARGE SCALE GENOMIC DNA]</scope>
    <source>
        <strain evidence="10">CG18_big_fil_WC_8_21_14_2_50_39_7</strain>
    </source>
</reference>
<evidence type="ECO:0000259" key="8">
    <source>
        <dbReference type="Pfam" id="PF00133"/>
    </source>
</evidence>
<dbReference type="PRINTS" id="PR00984">
    <property type="entry name" value="TRNASYNTHILE"/>
</dbReference>
<dbReference type="Pfam" id="PF00133">
    <property type="entry name" value="tRNA-synt_1"/>
    <property type="match status" value="1"/>
</dbReference>
<dbReference type="Proteomes" id="UP000229241">
    <property type="component" value="Unassembled WGS sequence"/>
</dbReference>
<name>A0A2H0EDX8_9BACT</name>
<evidence type="ECO:0000256" key="4">
    <source>
        <dbReference type="ARBA" id="ARBA00022917"/>
    </source>
</evidence>
<keyword evidence="4" id="KW-0648">Protein biosynthesis</keyword>
<sequence>MKRIPDVFDCWYESGSMPYAQAHYPFENRLPFPAEFIAEGIDQTRGWFYTLLVLSTALFNKPAYKNVIVNGIILAETGQKMSKRLKNYPDPMELVEKYGADALRLYLLSSPAVAAENLNFSEKGVDEIYKKVVLRLWNVYKFYEMYADKPKTANYKPKTKNVLDQWILARLEQLKIQVSNLMDKYELDKAVRPLADFVDDLSTWYIRRSRERFKVNGSDAQRASSITCYVLSEFSKIIAPFLPFIAEAIYKSLQNTSSVHLENWPNLNKKLIDKNLLNSMAEIRKIASLALEARQKAEIKVRQPLSELRIKNYELRGKKELLEILADEINVKQIVFDRKIKNEVELDTKITPELKAEGQLRELTRIIQGLRKETGYTPKDKIYLWLEGQKEIEFAVNKYLNDFKEKVGAESVEFRRTEKSDAELETKIDDQKIWIGIKKIK</sequence>
<evidence type="ECO:0008006" key="12">
    <source>
        <dbReference type="Google" id="ProtNLM"/>
    </source>
</evidence>
<dbReference type="InterPro" id="IPR002301">
    <property type="entry name" value="Ile-tRNA-ligase"/>
</dbReference>
<dbReference type="GO" id="GO:0004822">
    <property type="term" value="F:isoleucine-tRNA ligase activity"/>
    <property type="evidence" value="ECO:0007669"/>
    <property type="project" value="UniProtKB-EC"/>
</dbReference>
<evidence type="ECO:0000256" key="3">
    <source>
        <dbReference type="ARBA" id="ARBA00022840"/>
    </source>
</evidence>
<accession>A0A2H0EDX8</accession>
<dbReference type="InterPro" id="IPR013155">
    <property type="entry name" value="M/V/L/I-tRNA-synth_anticd-bd"/>
</dbReference>
<evidence type="ECO:0000256" key="2">
    <source>
        <dbReference type="ARBA" id="ARBA00022741"/>
    </source>
</evidence>
<evidence type="ECO:0000256" key="1">
    <source>
        <dbReference type="ARBA" id="ARBA00022598"/>
    </source>
</evidence>
<keyword evidence="1" id="KW-0436">Ligase</keyword>
<dbReference type="InterPro" id="IPR014729">
    <property type="entry name" value="Rossmann-like_a/b/a_fold"/>
</dbReference>
<dbReference type="Gene3D" id="3.40.50.620">
    <property type="entry name" value="HUPs"/>
    <property type="match status" value="1"/>
</dbReference>
<keyword evidence="2" id="KW-0547">Nucleotide-binding</keyword>
<dbReference type="EMBL" id="PCTX01000067">
    <property type="protein sequence ID" value="PIP92030.1"/>
    <property type="molecule type" value="Genomic_DNA"/>
</dbReference>
<gene>
    <name evidence="10" type="ORF">COW77_02230</name>
</gene>
<protein>
    <recommendedName>
        <fullName evidence="12">Isoleucine--tRNA ligase</fullName>
    </recommendedName>
</protein>
<evidence type="ECO:0000256" key="5">
    <source>
        <dbReference type="ARBA" id="ARBA00023146"/>
    </source>
</evidence>
<dbReference type="InterPro" id="IPR002300">
    <property type="entry name" value="aa-tRNA-synth_Ia"/>
</dbReference>